<keyword evidence="4" id="KW-1185">Reference proteome</keyword>
<evidence type="ECO:0000313" key="4">
    <source>
        <dbReference type="Proteomes" id="UP001140206"/>
    </source>
</evidence>
<dbReference type="EMBL" id="JAMFTS010000004">
    <property type="protein sequence ID" value="KAJ4758030.1"/>
    <property type="molecule type" value="Genomic_DNA"/>
</dbReference>
<protein>
    <submittedName>
        <fullName evidence="3">F-box protein (DUF295)</fullName>
    </submittedName>
</protein>
<proteinExistence type="predicted"/>
<feature type="domain" description="F-box" evidence="1">
    <location>
        <begin position="31"/>
        <end position="64"/>
    </location>
</feature>
<evidence type="ECO:0000313" key="3">
    <source>
        <dbReference type="EMBL" id="KAJ4758030.1"/>
    </source>
</evidence>
<dbReference type="InterPro" id="IPR036047">
    <property type="entry name" value="F-box-like_dom_sf"/>
</dbReference>
<organism evidence="3 4">
    <name type="scientific">Rhynchospora pubera</name>
    <dbReference type="NCBI Taxonomy" id="906938"/>
    <lineage>
        <taxon>Eukaryota</taxon>
        <taxon>Viridiplantae</taxon>
        <taxon>Streptophyta</taxon>
        <taxon>Embryophyta</taxon>
        <taxon>Tracheophyta</taxon>
        <taxon>Spermatophyta</taxon>
        <taxon>Magnoliopsida</taxon>
        <taxon>Liliopsida</taxon>
        <taxon>Poales</taxon>
        <taxon>Cyperaceae</taxon>
        <taxon>Cyperoideae</taxon>
        <taxon>Rhynchosporeae</taxon>
        <taxon>Rhynchospora</taxon>
    </lineage>
</organism>
<dbReference type="AlphaFoldDB" id="A0AAV8CQ65"/>
<dbReference type="SUPFAM" id="SSF81383">
    <property type="entry name" value="F-box domain"/>
    <property type="match status" value="1"/>
</dbReference>
<dbReference type="InterPro" id="IPR005174">
    <property type="entry name" value="KIB1-4_b-propeller"/>
</dbReference>
<feature type="domain" description="KIB1-4 beta-propeller" evidence="2">
    <location>
        <begin position="92"/>
        <end position="344"/>
    </location>
</feature>
<evidence type="ECO:0000259" key="1">
    <source>
        <dbReference type="Pfam" id="PF00646"/>
    </source>
</evidence>
<evidence type="ECO:0000259" key="2">
    <source>
        <dbReference type="Pfam" id="PF03478"/>
    </source>
</evidence>
<name>A0AAV8CQ65_9POAL</name>
<dbReference type="Pfam" id="PF00646">
    <property type="entry name" value="F-box"/>
    <property type="match status" value="1"/>
</dbReference>
<sequence length="390" mass="45675">MHHLCRKLGIIPRQSTNLAPIESNETEERDWSSLPPEVLNLIAKKISEISDFVRFRTVCSSWRSSTPTSDLPPQFPWILESYRHPYQPDLSFYSIPSNKIYNINAPRHLDKWLFRPLEGYMHARLFYPSDQDVFDPFNHRLSLLNPLNKHEIPLPVYDFFGGLHYWIGPRQNEISQYVVCDRHARYHNPRLISWHLGQDKWCESNLDSDLANCEYFYLKHMLFNVERDTGVTKVVDIATGTLVYVIPPIEGYSEEATQYIVEASGDILGVIRKRRSENRSEWFSDRLFDGQFDVYRLDVHKTGSPCWVKVTSIGDHALFIDSYGTLILRSNDFSMIERNSIYFYGIKNMGIHEQPSYMVKRMDIETGALEHLPCPLRKPGYWFVPTLHHI</sequence>
<reference evidence="3" key="1">
    <citation type="submission" date="2022-08" db="EMBL/GenBank/DDBJ databases">
        <authorList>
            <person name="Marques A."/>
        </authorList>
    </citation>
    <scope>NUCLEOTIDE SEQUENCE</scope>
    <source>
        <strain evidence="3">RhyPub2mFocal</strain>
        <tissue evidence="3">Leaves</tissue>
    </source>
</reference>
<accession>A0AAV8CQ65</accession>
<dbReference type="PANTHER" id="PTHR33110">
    <property type="entry name" value="F-BOX/KELCH-REPEAT PROTEIN-RELATED"/>
    <property type="match status" value="1"/>
</dbReference>
<dbReference type="InterPro" id="IPR001810">
    <property type="entry name" value="F-box_dom"/>
</dbReference>
<dbReference type="Pfam" id="PF03478">
    <property type="entry name" value="Beta-prop_KIB1-4"/>
    <property type="match status" value="1"/>
</dbReference>
<dbReference type="Proteomes" id="UP001140206">
    <property type="component" value="Chromosome 4"/>
</dbReference>
<comment type="caution">
    <text evidence="3">The sequence shown here is derived from an EMBL/GenBank/DDBJ whole genome shotgun (WGS) entry which is preliminary data.</text>
</comment>
<dbReference type="Gene3D" id="1.20.1280.50">
    <property type="match status" value="1"/>
</dbReference>
<gene>
    <name evidence="3" type="ORF">LUZ62_068405</name>
</gene>